<dbReference type="PROSITE" id="PS50092">
    <property type="entry name" value="TSP1"/>
    <property type="match status" value="2"/>
</dbReference>
<evidence type="ECO:0000313" key="5">
    <source>
        <dbReference type="EMBL" id="KAK3921385.1"/>
    </source>
</evidence>
<dbReference type="InterPro" id="IPR000884">
    <property type="entry name" value="TSP1_rpt"/>
</dbReference>
<dbReference type="PANTHER" id="PTHR13723">
    <property type="entry name" value="ADAMTS A DISINTEGRIN AND METALLOPROTEASE WITH THROMBOSPONDIN MOTIFS PROTEASE"/>
    <property type="match status" value="1"/>
</dbReference>
<sequence>METEPLPVEQRLARRKREPEAVTAEAPDGDGGARGAEAPEEAKVGGAHGQGAPEEEKDDDDDDDDDENGDDRAEDTSSGGGGAITVVAARYDASPFSSCSAPCGPSGLRQRAVRCVDNESGAQLPLAACEDLGPPPPPQEVCNHVDCPPAWEWPPWTGIKCSRACGGGDKWRQARCSQRLADGQDVTLEASRCAHLGPGEERRGCHRAACRSRLRQGELLRLDCLAANATWRHNGSALDVRQDDKYLADHDSGMLLVYSVEPRDAGQYLCDEEDGGVKSTHRFEVTVLPPTTPFSGDDDLFVRVWDVTTENGEFTTEAAPALTRAETTVGEVDGGVDGVEDVEELQTTAPAPGPPFPWHRLFGPAAPLRGRVIGIFS</sequence>
<gene>
    <name evidence="5" type="ORF">KUF71_010600</name>
</gene>
<protein>
    <submittedName>
        <fullName evidence="5">ADAMTS-like protein 1</fullName>
    </submittedName>
</protein>
<dbReference type="Gene3D" id="2.20.100.10">
    <property type="entry name" value="Thrombospondin type-1 (TSP1) repeat"/>
    <property type="match status" value="2"/>
</dbReference>
<dbReference type="Pfam" id="PF19030">
    <property type="entry name" value="TSP1_ADAMTS"/>
    <property type="match status" value="1"/>
</dbReference>
<reference evidence="5" key="1">
    <citation type="submission" date="2021-07" db="EMBL/GenBank/DDBJ databases">
        <authorList>
            <person name="Catto M.A."/>
            <person name="Jacobson A."/>
            <person name="Kennedy G."/>
            <person name="Labadie P."/>
            <person name="Hunt B.G."/>
            <person name="Srinivasan R."/>
        </authorList>
    </citation>
    <scope>NUCLEOTIDE SEQUENCE</scope>
    <source>
        <strain evidence="5">PL_HMW_Pooled</strain>
        <tissue evidence="5">Head</tissue>
    </source>
</reference>
<dbReference type="Proteomes" id="UP001219518">
    <property type="component" value="Unassembled WGS sequence"/>
</dbReference>
<dbReference type="InterPro" id="IPR036383">
    <property type="entry name" value="TSP1_rpt_sf"/>
</dbReference>
<keyword evidence="2" id="KW-0964">Secreted</keyword>
<dbReference type="Gene3D" id="2.60.40.10">
    <property type="entry name" value="Immunoglobulins"/>
    <property type="match status" value="1"/>
</dbReference>
<feature type="compositionally biased region" description="Acidic residues" evidence="3">
    <location>
        <begin position="53"/>
        <end position="69"/>
    </location>
</feature>
<feature type="region of interest" description="Disordered" evidence="3">
    <location>
        <begin position="1"/>
        <end position="83"/>
    </location>
</feature>
<organism evidence="5 6">
    <name type="scientific">Frankliniella fusca</name>
    <dbReference type="NCBI Taxonomy" id="407009"/>
    <lineage>
        <taxon>Eukaryota</taxon>
        <taxon>Metazoa</taxon>
        <taxon>Ecdysozoa</taxon>
        <taxon>Arthropoda</taxon>
        <taxon>Hexapoda</taxon>
        <taxon>Insecta</taxon>
        <taxon>Pterygota</taxon>
        <taxon>Neoptera</taxon>
        <taxon>Paraneoptera</taxon>
        <taxon>Thysanoptera</taxon>
        <taxon>Terebrantia</taxon>
        <taxon>Thripoidea</taxon>
        <taxon>Thripidae</taxon>
        <taxon>Frankliniella</taxon>
    </lineage>
</organism>
<feature type="domain" description="Ig-like" evidence="4">
    <location>
        <begin position="198"/>
        <end position="286"/>
    </location>
</feature>
<accession>A0AAE1HHC9</accession>
<keyword evidence="6" id="KW-1185">Reference proteome</keyword>
<dbReference type="InterPro" id="IPR007110">
    <property type="entry name" value="Ig-like_dom"/>
</dbReference>
<evidence type="ECO:0000313" key="6">
    <source>
        <dbReference type="Proteomes" id="UP001219518"/>
    </source>
</evidence>
<dbReference type="PROSITE" id="PS50835">
    <property type="entry name" value="IG_LIKE"/>
    <property type="match status" value="1"/>
</dbReference>
<dbReference type="GO" id="GO:0005576">
    <property type="term" value="C:extracellular region"/>
    <property type="evidence" value="ECO:0007669"/>
    <property type="project" value="UniProtKB-SubCell"/>
</dbReference>
<dbReference type="InterPro" id="IPR050439">
    <property type="entry name" value="ADAMTS_ADAMTS-like"/>
</dbReference>
<dbReference type="InterPro" id="IPR013783">
    <property type="entry name" value="Ig-like_fold"/>
</dbReference>
<dbReference type="EMBL" id="JAHWGI010001033">
    <property type="protein sequence ID" value="KAK3921385.1"/>
    <property type="molecule type" value="Genomic_DNA"/>
</dbReference>
<dbReference type="AlphaFoldDB" id="A0AAE1HHC9"/>
<evidence type="ECO:0000256" key="3">
    <source>
        <dbReference type="SAM" id="MobiDB-lite"/>
    </source>
</evidence>
<dbReference type="InterPro" id="IPR036179">
    <property type="entry name" value="Ig-like_dom_sf"/>
</dbReference>
<reference evidence="5" key="2">
    <citation type="journal article" date="2023" name="BMC Genomics">
        <title>Pest status, molecular evolution, and epigenetic factors derived from the genome assembly of Frankliniella fusca, a thysanopteran phytovirus vector.</title>
        <authorList>
            <person name="Catto M.A."/>
            <person name="Labadie P.E."/>
            <person name="Jacobson A.L."/>
            <person name="Kennedy G.G."/>
            <person name="Srinivasan R."/>
            <person name="Hunt B.G."/>
        </authorList>
    </citation>
    <scope>NUCLEOTIDE SEQUENCE</scope>
    <source>
        <strain evidence="5">PL_HMW_Pooled</strain>
    </source>
</reference>
<name>A0AAE1HHC9_9NEOP</name>
<comment type="subcellular location">
    <subcellularLocation>
        <location evidence="1">Secreted</location>
    </subcellularLocation>
</comment>
<evidence type="ECO:0000256" key="2">
    <source>
        <dbReference type="ARBA" id="ARBA00022525"/>
    </source>
</evidence>
<dbReference type="SUPFAM" id="SSF82895">
    <property type="entry name" value="TSP-1 type 1 repeat"/>
    <property type="match status" value="1"/>
</dbReference>
<evidence type="ECO:0000256" key="1">
    <source>
        <dbReference type="ARBA" id="ARBA00004613"/>
    </source>
</evidence>
<proteinExistence type="predicted"/>
<dbReference type="SUPFAM" id="SSF48726">
    <property type="entry name" value="Immunoglobulin"/>
    <property type="match status" value="1"/>
</dbReference>
<comment type="caution">
    <text evidence="5">The sequence shown here is derived from an EMBL/GenBank/DDBJ whole genome shotgun (WGS) entry which is preliminary data.</text>
</comment>
<evidence type="ECO:0000259" key="4">
    <source>
        <dbReference type="PROSITE" id="PS50835"/>
    </source>
</evidence>